<evidence type="ECO:0000313" key="1">
    <source>
        <dbReference type="EMBL" id="KTD24764.1"/>
    </source>
</evidence>
<dbReference type="Proteomes" id="UP000054869">
    <property type="component" value="Unassembled WGS sequence"/>
</dbReference>
<sequence>MPKFQNLQQAAKGFSESLSRTSIRKYPAGALFFTCLPSPLSMQSLNDAYLIEQTAECLDFYSGANVTEEVKYWVLLGMYVYVWHQYNSPLQWFLNRPLLKLVQEHLDAESLSDLGPSTCQKGLAALQTFCHWIFEYRNQYQQINALYEAFPHNMQGNIQLQMNNGTSSASTWGTTIADLMTKIGVKSLF</sequence>
<organism evidence="1 2">
    <name type="scientific">Legionella lansingensis</name>
    <dbReference type="NCBI Taxonomy" id="45067"/>
    <lineage>
        <taxon>Bacteria</taxon>
        <taxon>Pseudomonadati</taxon>
        <taxon>Pseudomonadota</taxon>
        <taxon>Gammaproteobacteria</taxon>
        <taxon>Legionellales</taxon>
        <taxon>Legionellaceae</taxon>
        <taxon>Legionella</taxon>
    </lineage>
</organism>
<dbReference type="RefSeq" id="WP_028372903.1">
    <property type="nucleotide sequence ID" value="NZ_CAAAJD010000008.1"/>
</dbReference>
<dbReference type="EMBL" id="LNYI01000008">
    <property type="protein sequence ID" value="KTD24764.1"/>
    <property type="molecule type" value="Genomic_DNA"/>
</dbReference>
<dbReference type="AlphaFoldDB" id="A0A0W0VXD9"/>
<evidence type="ECO:0000313" key="2">
    <source>
        <dbReference type="Proteomes" id="UP000054869"/>
    </source>
</evidence>
<name>A0A0W0VXD9_9GAMM</name>
<protein>
    <submittedName>
        <fullName evidence="1">Uncharacterized protein</fullName>
    </submittedName>
</protein>
<dbReference type="PATRIC" id="fig|45067.4.peg.346"/>
<keyword evidence="2" id="KW-1185">Reference proteome</keyword>
<dbReference type="eggNOG" id="ENOG5032BHR">
    <property type="taxonomic scope" value="Bacteria"/>
</dbReference>
<comment type="caution">
    <text evidence="1">The sequence shown here is derived from an EMBL/GenBank/DDBJ whole genome shotgun (WGS) entry which is preliminary data.</text>
</comment>
<dbReference type="OrthoDB" id="5639563at2"/>
<accession>A0A0W0VXD9</accession>
<reference evidence="1 2" key="1">
    <citation type="submission" date="2015-11" db="EMBL/GenBank/DDBJ databases">
        <title>Genomic analysis of 38 Legionella species identifies large and diverse effector repertoires.</title>
        <authorList>
            <person name="Burstein D."/>
            <person name="Amaro F."/>
            <person name="Zusman T."/>
            <person name="Lifshitz Z."/>
            <person name="Cohen O."/>
            <person name="Gilbert J.A."/>
            <person name="Pupko T."/>
            <person name="Shuman H.A."/>
            <person name="Segal G."/>
        </authorList>
    </citation>
    <scope>NUCLEOTIDE SEQUENCE [LARGE SCALE GENOMIC DNA]</scope>
    <source>
        <strain evidence="1 2">ATCC 49751</strain>
    </source>
</reference>
<gene>
    <name evidence="1" type="ORF">Llan_0326</name>
</gene>
<dbReference type="STRING" id="45067.Llan_0326"/>
<proteinExistence type="predicted"/>